<dbReference type="CDD" id="cd06173">
    <property type="entry name" value="MFS_MefA_like"/>
    <property type="match status" value="1"/>
</dbReference>
<keyword evidence="10" id="KW-1185">Reference proteome</keyword>
<evidence type="ECO:0000256" key="7">
    <source>
        <dbReference type="SAM" id="Phobius"/>
    </source>
</evidence>
<feature type="transmembrane region" description="Helical" evidence="7">
    <location>
        <begin position="45"/>
        <end position="66"/>
    </location>
</feature>
<evidence type="ECO:0000256" key="1">
    <source>
        <dbReference type="ARBA" id="ARBA00004651"/>
    </source>
</evidence>
<keyword evidence="3" id="KW-1003">Cell membrane</keyword>
<keyword evidence="6 7" id="KW-0472">Membrane</keyword>
<comment type="caution">
    <text evidence="9">The sequence shown here is derived from an EMBL/GenBank/DDBJ whole genome shotgun (WGS) entry which is preliminary data.</text>
</comment>
<keyword evidence="4 7" id="KW-0812">Transmembrane</keyword>
<evidence type="ECO:0000256" key="5">
    <source>
        <dbReference type="ARBA" id="ARBA00022989"/>
    </source>
</evidence>
<feature type="transmembrane region" description="Helical" evidence="7">
    <location>
        <begin position="367"/>
        <end position="388"/>
    </location>
</feature>
<dbReference type="EMBL" id="JAGSIE010000025">
    <property type="protein sequence ID" value="MBR7554233.1"/>
    <property type="molecule type" value="Genomic_DNA"/>
</dbReference>
<dbReference type="AlphaFoldDB" id="A0A941CUK9"/>
<dbReference type="InterPro" id="IPR022324">
    <property type="entry name" value="Bacilysin_exporter_BacE_put"/>
</dbReference>
<reference evidence="9 10" key="1">
    <citation type="submission" date="2021-04" db="EMBL/GenBank/DDBJ databases">
        <title>Allobacillus sp. nov. SKP8-2 isolated from shrimp paste.</title>
        <authorList>
            <person name="Tanasupawat S."/>
            <person name="Yiamsombat S."/>
            <person name="Kanchanasin P."/>
            <person name="Kuncharoen N."/>
        </authorList>
    </citation>
    <scope>NUCLEOTIDE SEQUENCE [LARGE SCALE GENOMIC DNA]</scope>
    <source>
        <strain evidence="9 10">SKP8-2</strain>
    </source>
</reference>
<evidence type="ECO:0000256" key="3">
    <source>
        <dbReference type="ARBA" id="ARBA00022475"/>
    </source>
</evidence>
<dbReference type="Gene3D" id="1.20.1250.20">
    <property type="entry name" value="MFS general substrate transporter like domains"/>
    <property type="match status" value="1"/>
</dbReference>
<feature type="transmembrane region" description="Helical" evidence="7">
    <location>
        <begin position="301"/>
        <end position="326"/>
    </location>
</feature>
<dbReference type="InterPro" id="IPR020846">
    <property type="entry name" value="MFS_dom"/>
</dbReference>
<protein>
    <submittedName>
        <fullName evidence="9">MFS transporter</fullName>
    </submittedName>
</protein>
<dbReference type="InterPro" id="IPR036259">
    <property type="entry name" value="MFS_trans_sf"/>
</dbReference>
<feature type="domain" description="Major facilitator superfamily (MFS) profile" evidence="8">
    <location>
        <begin position="12"/>
        <end position="392"/>
    </location>
</feature>
<evidence type="ECO:0000256" key="2">
    <source>
        <dbReference type="ARBA" id="ARBA00022448"/>
    </source>
</evidence>
<feature type="transmembrane region" description="Helical" evidence="7">
    <location>
        <begin position="244"/>
        <end position="265"/>
    </location>
</feature>
<evidence type="ECO:0000256" key="6">
    <source>
        <dbReference type="ARBA" id="ARBA00023136"/>
    </source>
</evidence>
<dbReference type="Pfam" id="PF07690">
    <property type="entry name" value="MFS_1"/>
    <property type="match status" value="1"/>
</dbReference>
<evidence type="ECO:0000313" key="10">
    <source>
        <dbReference type="Proteomes" id="UP000675431"/>
    </source>
</evidence>
<name>A0A941CUK9_9BACI</name>
<accession>A0A941CUK9</accession>
<proteinExistence type="predicted"/>
<feature type="transmembrane region" description="Helical" evidence="7">
    <location>
        <begin position="171"/>
        <end position="188"/>
    </location>
</feature>
<comment type="subcellular location">
    <subcellularLocation>
        <location evidence="1">Cell membrane</location>
        <topology evidence="1">Multi-pass membrane protein</topology>
    </subcellularLocation>
</comment>
<feature type="transmembrane region" description="Helical" evidence="7">
    <location>
        <begin position="145"/>
        <end position="165"/>
    </location>
</feature>
<feature type="transmembrane region" description="Helical" evidence="7">
    <location>
        <begin position="21"/>
        <end position="39"/>
    </location>
</feature>
<keyword evidence="5 7" id="KW-1133">Transmembrane helix</keyword>
<dbReference type="PRINTS" id="PR01988">
    <property type="entry name" value="EXPORTERBACE"/>
</dbReference>
<feature type="transmembrane region" description="Helical" evidence="7">
    <location>
        <begin position="209"/>
        <end position="232"/>
    </location>
</feature>
<sequence>MKNWRVWKMEKNYQLLFFSNLFNGMGNRFTQVALLALIYQYTQSGFALGLLFFVRLIPFLIMAPIGGMLADRFSKRSILLFVETIRVPIVLTLLFAESAEQLWIVYVSSFGLALGEAIYAPTRKATIPALVQQGHLVHINSIEQISMGLVLVIGSSLGGLISFLFGMNSAFLMNALCFLVSIFFLANVQEPNVEISHQTERIPRSSYRMFFKSKLLIIFIIISFTMPIANGVDNVLMSIYALDVFSMADLGVGLIYACLGIGFILSSFSSNFIKKRLVFVIILFIAFEGLGHIFLSLAPSFLTALLTVIFITFTGGISDIGLNTLIMKSVPRHKQGTFFGLTEMITNVTLGIMMAVGGLFLEFADPRLLGAVVGMLYILFTCIYWMMFKKVDFYKEKRRLFSLFN</sequence>
<evidence type="ECO:0000313" key="9">
    <source>
        <dbReference type="EMBL" id="MBR7554233.1"/>
    </source>
</evidence>
<gene>
    <name evidence="9" type="ORF">KC820_08705</name>
</gene>
<evidence type="ECO:0000256" key="4">
    <source>
        <dbReference type="ARBA" id="ARBA00022692"/>
    </source>
</evidence>
<feature type="transmembrane region" description="Helical" evidence="7">
    <location>
        <begin position="78"/>
        <end position="96"/>
    </location>
</feature>
<dbReference type="GO" id="GO:0022857">
    <property type="term" value="F:transmembrane transporter activity"/>
    <property type="evidence" value="ECO:0007669"/>
    <property type="project" value="InterPro"/>
</dbReference>
<organism evidence="9 10">
    <name type="scientific">Allobacillus saliphilus</name>
    <dbReference type="NCBI Taxonomy" id="2912308"/>
    <lineage>
        <taxon>Bacteria</taxon>
        <taxon>Bacillati</taxon>
        <taxon>Bacillota</taxon>
        <taxon>Bacilli</taxon>
        <taxon>Bacillales</taxon>
        <taxon>Bacillaceae</taxon>
        <taxon>Allobacillus</taxon>
    </lineage>
</organism>
<dbReference type="PROSITE" id="PS50850">
    <property type="entry name" value="MFS"/>
    <property type="match status" value="1"/>
</dbReference>
<dbReference type="SUPFAM" id="SSF103473">
    <property type="entry name" value="MFS general substrate transporter"/>
    <property type="match status" value="1"/>
</dbReference>
<feature type="transmembrane region" description="Helical" evidence="7">
    <location>
        <begin position="102"/>
        <end position="120"/>
    </location>
</feature>
<feature type="transmembrane region" description="Helical" evidence="7">
    <location>
        <begin position="277"/>
        <end position="295"/>
    </location>
</feature>
<feature type="transmembrane region" description="Helical" evidence="7">
    <location>
        <begin position="338"/>
        <end position="361"/>
    </location>
</feature>
<keyword evidence="2" id="KW-0813">Transport</keyword>
<dbReference type="PANTHER" id="PTHR43266">
    <property type="entry name" value="MACROLIDE-EFFLUX PROTEIN"/>
    <property type="match status" value="1"/>
</dbReference>
<dbReference type="RefSeq" id="WP_212370304.1">
    <property type="nucleotide sequence ID" value="NZ_JAGSIE010000025.1"/>
</dbReference>
<dbReference type="InterPro" id="IPR011701">
    <property type="entry name" value="MFS"/>
</dbReference>
<evidence type="ECO:0000259" key="8">
    <source>
        <dbReference type="PROSITE" id="PS50850"/>
    </source>
</evidence>
<dbReference type="GO" id="GO:0005886">
    <property type="term" value="C:plasma membrane"/>
    <property type="evidence" value="ECO:0007669"/>
    <property type="project" value="UniProtKB-SubCell"/>
</dbReference>
<dbReference type="Proteomes" id="UP000675431">
    <property type="component" value="Unassembled WGS sequence"/>
</dbReference>
<dbReference type="PANTHER" id="PTHR43266:SF10">
    <property type="entry name" value="BACILYSIN EXPORTER BACE-RELATED"/>
    <property type="match status" value="1"/>
</dbReference>